<dbReference type="GO" id="GO:0008641">
    <property type="term" value="F:ubiquitin-like modifier activating enzyme activity"/>
    <property type="evidence" value="ECO:0007669"/>
    <property type="project" value="InterPro"/>
</dbReference>
<dbReference type="Gene3D" id="3.40.109.10">
    <property type="entry name" value="NADH Oxidase"/>
    <property type="match status" value="1"/>
</dbReference>
<dbReference type="SUPFAM" id="SSF69572">
    <property type="entry name" value="Activating enzymes of the ubiquitin-like proteins"/>
    <property type="match status" value="1"/>
</dbReference>
<dbReference type="RefSeq" id="WP_013634368.1">
    <property type="nucleotide sequence ID" value="NC_015177.1"/>
</dbReference>
<dbReference type="AlphaFoldDB" id="F0SCP1"/>
<dbReference type="KEGG" id="psn:Pedsa_3350"/>
<dbReference type="GO" id="GO:0061503">
    <property type="term" value="F:tRNA threonylcarbamoyladenosine dehydratase"/>
    <property type="evidence" value="ECO:0007669"/>
    <property type="project" value="TreeGrafter"/>
</dbReference>
<proteinExistence type="predicted"/>
<dbReference type="eggNOG" id="COG0476">
    <property type="taxonomic scope" value="Bacteria"/>
</dbReference>
<dbReference type="Gene3D" id="3.40.50.720">
    <property type="entry name" value="NAD(P)-binding Rossmann-like Domain"/>
    <property type="match status" value="1"/>
</dbReference>
<dbReference type="CDD" id="cd01483">
    <property type="entry name" value="E1_enzyme_family"/>
    <property type="match status" value="1"/>
</dbReference>
<reference evidence="2 3" key="1">
    <citation type="journal article" date="2011" name="Stand. Genomic Sci.">
        <title>Complete genome sequence of the gliding, heparinolytic Pedobacter saltans type strain (113).</title>
        <authorList>
            <person name="Liolios K."/>
            <person name="Sikorski J."/>
            <person name="Lu M."/>
            <person name="Nolan M."/>
            <person name="Lapidus A."/>
            <person name="Lucas S."/>
            <person name="Hammon N."/>
            <person name="Deshpande S."/>
            <person name="Cheng J.F."/>
            <person name="Tapia R."/>
            <person name="Han C."/>
            <person name="Goodwin L."/>
            <person name="Pitluck S."/>
            <person name="Huntemann M."/>
            <person name="Ivanova N."/>
            <person name="Pagani I."/>
            <person name="Mavromatis K."/>
            <person name="Ovchinikova G."/>
            <person name="Pati A."/>
            <person name="Chen A."/>
            <person name="Palaniappan K."/>
            <person name="Land M."/>
            <person name="Hauser L."/>
            <person name="Brambilla E.M."/>
            <person name="Kotsyurbenko O."/>
            <person name="Rohde M."/>
            <person name="Tindall B.J."/>
            <person name="Abt B."/>
            <person name="Goker M."/>
            <person name="Detter J.C."/>
            <person name="Woyke T."/>
            <person name="Bristow J."/>
            <person name="Eisen J.A."/>
            <person name="Markowitz V."/>
            <person name="Hugenholtz P."/>
            <person name="Klenk H.P."/>
            <person name="Kyrpides N.C."/>
        </authorList>
    </citation>
    <scope>NUCLEOTIDE SEQUENCE [LARGE SCALE GENOMIC DNA]</scope>
    <source>
        <strain evidence="3">ATCC 51119 / DSM 12145 / JCM 21818 / LMG 10337 / NBRC 100064 / NCIMB 13643</strain>
    </source>
</reference>
<dbReference type="InterPro" id="IPR045886">
    <property type="entry name" value="ThiF/MoeB/HesA"/>
</dbReference>
<dbReference type="InterPro" id="IPR000415">
    <property type="entry name" value="Nitroreductase-like"/>
</dbReference>
<protein>
    <submittedName>
        <fullName evidence="2">UBA/THIF-type NAD/FAD binding protein</fullName>
    </submittedName>
</protein>
<dbReference type="STRING" id="762903.Pedsa_3350"/>
<dbReference type="OrthoDB" id="5149792at2"/>
<evidence type="ECO:0000259" key="1">
    <source>
        <dbReference type="Pfam" id="PF00899"/>
    </source>
</evidence>
<dbReference type="PANTHER" id="PTHR43267">
    <property type="entry name" value="TRNA THREONYLCARBAMOYLADENOSINE DEHYDRATASE"/>
    <property type="match status" value="1"/>
</dbReference>
<dbReference type="InterPro" id="IPR000594">
    <property type="entry name" value="ThiF_NAD_FAD-bd"/>
</dbReference>
<dbReference type="eggNOG" id="COG0778">
    <property type="taxonomic scope" value="Bacteria"/>
</dbReference>
<gene>
    <name evidence="2" type="ordered locus">Pedsa_3350</name>
</gene>
<dbReference type="SUPFAM" id="SSF55469">
    <property type="entry name" value="FMN-dependent nitroreductase-like"/>
    <property type="match status" value="1"/>
</dbReference>
<dbReference type="NCBIfam" id="NF005901">
    <property type="entry name" value="PRK07877.1"/>
    <property type="match status" value="1"/>
</dbReference>
<dbReference type="InterPro" id="IPR035985">
    <property type="entry name" value="Ubiquitin-activating_enz"/>
</dbReference>
<evidence type="ECO:0000313" key="3">
    <source>
        <dbReference type="Proteomes" id="UP000000310"/>
    </source>
</evidence>
<dbReference type="Pfam" id="PF00899">
    <property type="entry name" value="ThiF"/>
    <property type="match status" value="1"/>
</dbReference>
<dbReference type="Proteomes" id="UP000000310">
    <property type="component" value="Chromosome"/>
</dbReference>
<name>F0SCP1_PSESL</name>
<keyword evidence="3" id="KW-1185">Reference proteome</keyword>
<accession>F0SCP1</accession>
<dbReference type="PANTHER" id="PTHR43267:SF3">
    <property type="entry name" value="THIF PROTEIN"/>
    <property type="match status" value="1"/>
</dbReference>
<feature type="domain" description="THIF-type NAD/FAD binding fold" evidence="1">
    <location>
        <begin position="116"/>
        <end position="248"/>
    </location>
</feature>
<organism evidence="2 3">
    <name type="scientific">Pseudopedobacter saltans (strain ATCC 51119 / DSM 12145 / JCM 21818 / CCUG 39354 / LMG 10337 / NBRC 100064 / NCIMB 13643)</name>
    <name type="common">Pedobacter saltans</name>
    <dbReference type="NCBI Taxonomy" id="762903"/>
    <lineage>
        <taxon>Bacteria</taxon>
        <taxon>Pseudomonadati</taxon>
        <taxon>Bacteroidota</taxon>
        <taxon>Sphingobacteriia</taxon>
        <taxon>Sphingobacteriales</taxon>
        <taxon>Sphingobacteriaceae</taxon>
        <taxon>Pseudopedobacter</taxon>
    </lineage>
</organism>
<dbReference type="HOGENOM" id="CLU_020676_0_0_10"/>
<evidence type="ECO:0000313" key="2">
    <source>
        <dbReference type="EMBL" id="ADY53885.1"/>
    </source>
</evidence>
<sequence>MKSLNKENSLDNIYKPRFYYPNNTSDEKELQNLLRDKPVSFVRDEIYSQLKELIKIQNPSIKLTEQDYSELIAKHLNGNPIEKYGVWVFYPWNNYLVHLLDKEEFVTVRTNRNKYKITSEEQDILEKKKIGIIGLSVGQSIALTIAMERICGSLKLADFDTAELSNLNRIRTGVHNLGLNKTIIAAREIAEIDPFLNVEIFNDGLKNENFNDFFLDGGKLDLLVEVCDGLDIKIESRFKARELGIPVIMETNDRGMLDVERFDLNPSLPILHGLAEGLNPSTIKNLSNEDKVPFILRIVGAETISNRLKASMVEVEQTINTWPQLASSVVLGGAVTTDISRRMLLGSFTDSGRYYIDLESLVKNKKEKEATPLVRKNPFTPLTKTEALHILSNYKFESSNLIVDDSLINKLVEDACLAPSTGNDQPWKWLYKNSVLFLFHDEYRSFSFGDYQNIASLLTFGAAYENLRISALKNGLTCSYDFRPIANDRRLIAAIKFGKSNKEELGIDGLYSAISRRCTNRNLSIPPVLPESVYRQLTESAQSIPSATIKWFKKEEELNELARIIGACDRIRLLNAEGHYDFVHHEMRWTPEEAESRKDGIDVQTLGLSNSQLAALGIIKSTETIKEINYIDGGKGLEMIAKKSVKAASAIALITLPQYTPENFFEGGRSLEQFWLKATTLGLAVHPLISPLYIFPRVIHGKGEGLNQKNIAELELLREDFKSLTGVNDNDAEVFLVKISVAEEPNIKSFRLLLNEVLL</sequence>
<dbReference type="GO" id="GO:0061504">
    <property type="term" value="P:cyclic threonylcarbamoyladenosine biosynthetic process"/>
    <property type="evidence" value="ECO:0007669"/>
    <property type="project" value="TreeGrafter"/>
</dbReference>
<dbReference type="GO" id="GO:0016491">
    <property type="term" value="F:oxidoreductase activity"/>
    <property type="evidence" value="ECO:0007669"/>
    <property type="project" value="InterPro"/>
</dbReference>
<reference evidence="3" key="2">
    <citation type="submission" date="2011-02" db="EMBL/GenBank/DDBJ databases">
        <title>The complete genome of Pedobacter saltans DSM 12145.</title>
        <authorList>
            <consortium name="US DOE Joint Genome Institute (JGI-PGF)"/>
            <person name="Lucas S."/>
            <person name="Copeland A."/>
            <person name="Lapidus A."/>
            <person name="Bruce D."/>
            <person name="Goodwin L."/>
            <person name="Pitluck S."/>
            <person name="Kyrpides N."/>
            <person name="Mavromatis K."/>
            <person name="Pagani I."/>
            <person name="Ivanova N."/>
            <person name="Ovchinnikova G."/>
            <person name="Lu M."/>
            <person name="Detter J.C."/>
            <person name="Han C."/>
            <person name="Land M."/>
            <person name="Hauser L."/>
            <person name="Markowitz V."/>
            <person name="Cheng J.-F."/>
            <person name="Hugenholtz P."/>
            <person name="Woyke T."/>
            <person name="Wu D."/>
            <person name="Tindall B."/>
            <person name="Pomrenke H.G."/>
            <person name="Brambilla E."/>
            <person name="Klenk H.-P."/>
            <person name="Eisen J.A."/>
        </authorList>
    </citation>
    <scope>NUCLEOTIDE SEQUENCE [LARGE SCALE GENOMIC DNA]</scope>
    <source>
        <strain evidence="3">ATCC 51119 / DSM 12145 / JCM 21818 / LMG 10337 / NBRC 100064 / NCIMB 13643</strain>
    </source>
</reference>
<dbReference type="EMBL" id="CP002545">
    <property type="protein sequence ID" value="ADY53885.1"/>
    <property type="molecule type" value="Genomic_DNA"/>
</dbReference>